<dbReference type="GO" id="GO:0032267">
    <property type="term" value="F:tRNA(Ile)-lysidine synthase activity"/>
    <property type="evidence" value="ECO:0007669"/>
    <property type="project" value="UniProtKB-EC"/>
</dbReference>
<dbReference type="SUPFAM" id="SSF52402">
    <property type="entry name" value="Adenine nucleotide alpha hydrolases-like"/>
    <property type="match status" value="1"/>
</dbReference>
<sequence>MPGSAGSTAEPPGGSAADDLVERRRGKLHPAVARTREAVRTMLAELPKGTTVLVACSGGTDSLALAAATAFEAPKLELRAGAVIVDHGLQADSAHVAETAATQCRTLGLDPVHVRPVEVGADGGPEAAARAARYDALRDAADESGADVVLLAHTRDDQAETVLLGLGRGSGARSLAGMAPIAGLLRRPFLEVPRATTAAACIASGLRPWHDPHNDDPQYTRVRVRHEVLPVLEEALGPGVVEALARTAGLLRADADALDVLAADLAETAVRRTDDEVVCDIGMLESEPTAIRTRALRQAALEAGCRATDLTAAHIAAVDALVTAWRGQRWIDLPQGVRAVRRGGFIVLGEGVTG</sequence>
<keyword evidence="2 7" id="KW-0436">Ligase</keyword>
<evidence type="ECO:0000259" key="9">
    <source>
        <dbReference type="Pfam" id="PF01171"/>
    </source>
</evidence>
<organism evidence="11 12">
    <name type="scientific">Kribbella capetownensis</name>
    <dbReference type="NCBI Taxonomy" id="1572659"/>
    <lineage>
        <taxon>Bacteria</taxon>
        <taxon>Bacillati</taxon>
        <taxon>Actinomycetota</taxon>
        <taxon>Actinomycetes</taxon>
        <taxon>Propionibacteriales</taxon>
        <taxon>Kribbellaceae</taxon>
        <taxon>Kribbella</taxon>
    </lineage>
</organism>
<dbReference type="NCBIfam" id="TIGR02432">
    <property type="entry name" value="lysidine_TilS_N"/>
    <property type="match status" value="1"/>
</dbReference>
<dbReference type="Gene3D" id="1.20.59.20">
    <property type="match status" value="1"/>
</dbReference>
<dbReference type="InterPro" id="IPR015262">
    <property type="entry name" value="tRNA_Ile_lys_synt_subst-bd"/>
</dbReference>
<evidence type="ECO:0000256" key="1">
    <source>
        <dbReference type="ARBA" id="ARBA00022490"/>
    </source>
</evidence>
<dbReference type="OrthoDB" id="5244702at2"/>
<reference evidence="11 12" key="1">
    <citation type="submission" date="2019-02" db="EMBL/GenBank/DDBJ databases">
        <title>Kribbella capetownensis sp. nov. and Kribbella speibonae sp. nov., isolated from soil.</title>
        <authorList>
            <person name="Curtis S.M."/>
            <person name="Norton I."/>
            <person name="Everest G.J."/>
            <person name="Meyers P.R."/>
        </authorList>
    </citation>
    <scope>NUCLEOTIDE SEQUENCE [LARGE SCALE GENOMIC DNA]</scope>
    <source>
        <strain evidence="11 12">YM53</strain>
    </source>
</reference>
<evidence type="ECO:0000256" key="6">
    <source>
        <dbReference type="ARBA" id="ARBA00048539"/>
    </source>
</evidence>
<dbReference type="RefSeq" id="WP_131512548.1">
    <property type="nucleotide sequence ID" value="NZ_SJKD01000001.1"/>
</dbReference>
<evidence type="ECO:0000313" key="12">
    <source>
        <dbReference type="Proteomes" id="UP000293342"/>
    </source>
</evidence>
<feature type="region of interest" description="Disordered" evidence="8">
    <location>
        <begin position="1"/>
        <end position="24"/>
    </location>
</feature>
<dbReference type="InterPro" id="IPR014729">
    <property type="entry name" value="Rossmann-like_a/b/a_fold"/>
</dbReference>
<dbReference type="EMBL" id="SJKD01000001">
    <property type="protein sequence ID" value="TCC53631.1"/>
    <property type="molecule type" value="Genomic_DNA"/>
</dbReference>
<dbReference type="GO" id="GO:0005524">
    <property type="term" value="F:ATP binding"/>
    <property type="evidence" value="ECO:0007669"/>
    <property type="project" value="UniProtKB-UniRule"/>
</dbReference>
<dbReference type="GO" id="GO:0006400">
    <property type="term" value="P:tRNA modification"/>
    <property type="evidence" value="ECO:0007669"/>
    <property type="project" value="UniProtKB-UniRule"/>
</dbReference>
<dbReference type="Gene3D" id="3.40.50.620">
    <property type="entry name" value="HUPs"/>
    <property type="match status" value="1"/>
</dbReference>
<dbReference type="InterPro" id="IPR012795">
    <property type="entry name" value="tRNA_Ile_lys_synt_N"/>
</dbReference>
<dbReference type="Proteomes" id="UP000293342">
    <property type="component" value="Unassembled WGS sequence"/>
</dbReference>
<protein>
    <recommendedName>
        <fullName evidence="7">tRNA(Ile)-lysidine synthase</fullName>
        <ecNumber evidence="7">6.3.4.19</ecNumber>
    </recommendedName>
    <alternativeName>
        <fullName evidence="7">tRNA(Ile)-2-lysyl-cytidine synthase</fullName>
    </alternativeName>
    <alternativeName>
        <fullName evidence="7">tRNA(Ile)-lysidine synthetase</fullName>
    </alternativeName>
</protein>
<keyword evidence="3 7" id="KW-0819">tRNA processing</keyword>
<dbReference type="PANTHER" id="PTHR43033:SF1">
    <property type="entry name" value="TRNA(ILE)-LYSIDINE SYNTHASE-RELATED"/>
    <property type="match status" value="1"/>
</dbReference>
<evidence type="ECO:0000256" key="7">
    <source>
        <dbReference type="HAMAP-Rule" id="MF_01161"/>
    </source>
</evidence>
<dbReference type="InterPro" id="IPR011063">
    <property type="entry name" value="TilS/TtcA_N"/>
</dbReference>
<keyword evidence="12" id="KW-1185">Reference proteome</keyword>
<comment type="catalytic activity">
    <reaction evidence="6 7">
        <text>cytidine(34) in tRNA(Ile2) + L-lysine + ATP = lysidine(34) in tRNA(Ile2) + AMP + diphosphate + H(+)</text>
        <dbReference type="Rhea" id="RHEA:43744"/>
        <dbReference type="Rhea" id="RHEA-COMP:10625"/>
        <dbReference type="Rhea" id="RHEA-COMP:10670"/>
        <dbReference type="ChEBI" id="CHEBI:15378"/>
        <dbReference type="ChEBI" id="CHEBI:30616"/>
        <dbReference type="ChEBI" id="CHEBI:32551"/>
        <dbReference type="ChEBI" id="CHEBI:33019"/>
        <dbReference type="ChEBI" id="CHEBI:82748"/>
        <dbReference type="ChEBI" id="CHEBI:83665"/>
        <dbReference type="ChEBI" id="CHEBI:456215"/>
        <dbReference type="EC" id="6.3.4.19"/>
    </reaction>
</comment>
<evidence type="ECO:0000256" key="3">
    <source>
        <dbReference type="ARBA" id="ARBA00022694"/>
    </source>
</evidence>
<dbReference type="EC" id="6.3.4.19" evidence="7"/>
<dbReference type="Pfam" id="PF09179">
    <property type="entry name" value="TilS"/>
    <property type="match status" value="1"/>
</dbReference>
<evidence type="ECO:0000256" key="2">
    <source>
        <dbReference type="ARBA" id="ARBA00022598"/>
    </source>
</evidence>
<evidence type="ECO:0000256" key="4">
    <source>
        <dbReference type="ARBA" id="ARBA00022741"/>
    </source>
</evidence>
<evidence type="ECO:0000259" key="10">
    <source>
        <dbReference type="Pfam" id="PF09179"/>
    </source>
</evidence>
<keyword evidence="5 7" id="KW-0067">ATP-binding</keyword>
<evidence type="ECO:0000256" key="8">
    <source>
        <dbReference type="SAM" id="MobiDB-lite"/>
    </source>
</evidence>
<name>A0A4R0K122_9ACTN</name>
<evidence type="ECO:0000256" key="5">
    <source>
        <dbReference type="ARBA" id="ARBA00022840"/>
    </source>
</evidence>
<dbReference type="GO" id="GO:0005737">
    <property type="term" value="C:cytoplasm"/>
    <property type="evidence" value="ECO:0007669"/>
    <property type="project" value="UniProtKB-SubCell"/>
</dbReference>
<dbReference type="CDD" id="cd01992">
    <property type="entry name" value="TilS_N"/>
    <property type="match status" value="1"/>
</dbReference>
<feature type="domain" description="tRNA(Ile)-lysidine/2-thiocytidine synthase N-terminal" evidence="9">
    <location>
        <begin position="52"/>
        <end position="227"/>
    </location>
</feature>
<comment type="caution">
    <text evidence="11">The sequence shown here is derived from an EMBL/GenBank/DDBJ whole genome shotgun (WGS) entry which is preliminary data.</text>
</comment>
<comment type="domain">
    <text evidence="7">The N-terminal region contains the highly conserved SGGXDS motif, predicted to be a P-loop motif involved in ATP binding.</text>
</comment>
<dbReference type="SUPFAM" id="SSF82829">
    <property type="entry name" value="MesJ substrate recognition domain-like"/>
    <property type="match status" value="1"/>
</dbReference>
<accession>A0A4R0K122</accession>
<dbReference type="InterPro" id="IPR012094">
    <property type="entry name" value="tRNA_Ile_lys_synt"/>
</dbReference>
<dbReference type="HAMAP" id="MF_01161">
    <property type="entry name" value="tRNA_Ile_lys_synt"/>
    <property type="match status" value="1"/>
</dbReference>
<dbReference type="Pfam" id="PF01171">
    <property type="entry name" value="ATP_bind_3"/>
    <property type="match status" value="1"/>
</dbReference>
<keyword evidence="4 7" id="KW-0547">Nucleotide-binding</keyword>
<dbReference type="AlphaFoldDB" id="A0A4R0K122"/>
<comment type="subcellular location">
    <subcellularLocation>
        <location evidence="7">Cytoplasm</location>
    </subcellularLocation>
</comment>
<proteinExistence type="inferred from homology"/>
<keyword evidence="1 7" id="KW-0963">Cytoplasm</keyword>
<feature type="domain" description="tRNA(Ile)-lysidine synthase substrate-binding" evidence="10">
    <location>
        <begin position="282"/>
        <end position="342"/>
    </location>
</feature>
<dbReference type="PANTHER" id="PTHR43033">
    <property type="entry name" value="TRNA(ILE)-LYSIDINE SYNTHASE-RELATED"/>
    <property type="match status" value="1"/>
</dbReference>
<evidence type="ECO:0000313" key="11">
    <source>
        <dbReference type="EMBL" id="TCC53631.1"/>
    </source>
</evidence>
<feature type="binding site" evidence="7">
    <location>
        <begin position="57"/>
        <end position="62"/>
    </location>
    <ligand>
        <name>ATP</name>
        <dbReference type="ChEBI" id="CHEBI:30616"/>
    </ligand>
</feature>
<gene>
    <name evidence="7 11" type="primary">tilS</name>
    <name evidence="11" type="ORF">E0H75_08085</name>
</gene>
<comment type="similarity">
    <text evidence="7">Belongs to the tRNA(Ile)-lysidine synthase family.</text>
</comment>
<comment type="function">
    <text evidence="7">Ligates lysine onto the cytidine present at position 34 of the AUA codon-specific tRNA(Ile) that contains the anticodon CAU, in an ATP-dependent manner. Cytidine is converted to lysidine, thus changing the amino acid specificity of the tRNA from methionine to isoleucine.</text>
</comment>